<evidence type="ECO:0000256" key="1">
    <source>
        <dbReference type="SAM" id="MobiDB-lite"/>
    </source>
</evidence>
<evidence type="ECO:0000259" key="2">
    <source>
        <dbReference type="Pfam" id="PF20042"/>
    </source>
</evidence>
<organism evidence="3 4">
    <name type="scientific">Micromonospora craniellae</name>
    <dbReference type="NCBI Taxonomy" id="2294034"/>
    <lineage>
        <taxon>Bacteria</taxon>
        <taxon>Bacillati</taxon>
        <taxon>Actinomycetota</taxon>
        <taxon>Actinomycetes</taxon>
        <taxon>Micromonosporales</taxon>
        <taxon>Micromonosporaceae</taxon>
        <taxon>Micromonospora</taxon>
    </lineage>
</organism>
<feature type="domain" description="DUF6444" evidence="2">
    <location>
        <begin position="15"/>
        <end position="78"/>
    </location>
</feature>
<dbReference type="Pfam" id="PF20042">
    <property type="entry name" value="DUF6444"/>
    <property type="match status" value="1"/>
</dbReference>
<evidence type="ECO:0000313" key="3">
    <source>
        <dbReference type="EMBL" id="RFS41009.1"/>
    </source>
</evidence>
<dbReference type="AlphaFoldDB" id="A0A372FQP7"/>
<accession>A0A372FQP7</accession>
<keyword evidence="4" id="KW-1185">Reference proteome</keyword>
<feature type="compositionally biased region" description="Low complexity" evidence="1">
    <location>
        <begin position="42"/>
        <end position="51"/>
    </location>
</feature>
<dbReference type="RefSeq" id="WP_233527502.1">
    <property type="nucleotide sequence ID" value="NZ_QVFU01000088.1"/>
</dbReference>
<feature type="compositionally biased region" description="Basic and acidic residues" evidence="1">
    <location>
        <begin position="109"/>
        <end position="119"/>
    </location>
</feature>
<dbReference type="EMBL" id="QVFU01000088">
    <property type="protein sequence ID" value="RFS41009.1"/>
    <property type="molecule type" value="Genomic_DNA"/>
</dbReference>
<protein>
    <submittedName>
        <fullName evidence="3">IS66 family transposase</fullName>
    </submittedName>
</protein>
<dbReference type="InterPro" id="IPR045618">
    <property type="entry name" value="DUF6444"/>
</dbReference>
<gene>
    <name evidence="3" type="ORF">D0Q02_29830</name>
</gene>
<feature type="region of interest" description="Disordered" evidence="1">
    <location>
        <begin position="34"/>
        <end position="81"/>
    </location>
</feature>
<comment type="caution">
    <text evidence="3">The sequence shown here is derived from an EMBL/GenBank/DDBJ whole genome shotgun (WGS) entry which is preliminary data.</text>
</comment>
<name>A0A372FQP7_9ACTN</name>
<reference evidence="3 4" key="1">
    <citation type="submission" date="2018-08" db="EMBL/GenBank/DDBJ databases">
        <title>Verrucosispora craniellae sp. nov., isolated from a marine sponge in the South China Sea.</title>
        <authorList>
            <person name="Li L."/>
            <person name="Lin H.W."/>
        </authorList>
    </citation>
    <scope>NUCLEOTIDE SEQUENCE [LARGE SCALE GENOMIC DNA]</scope>
    <source>
        <strain evidence="3 4">LHW63014</strain>
    </source>
</reference>
<sequence length="133" mass="14680">MSSVPQVPLSYEDLVAMLVELRERVDRLEAENAELKRRLGMNSSNSSKPPSSDGPGRPARQPGKGSGRRRGKQPGAPGWTLELVADPDEVIEHRPQRCGHPGCGAPLGDGREYGRQRRQVIELPERRSVVVEH</sequence>
<feature type="non-terminal residue" evidence="3">
    <location>
        <position position="133"/>
    </location>
</feature>
<dbReference type="Proteomes" id="UP000262621">
    <property type="component" value="Unassembled WGS sequence"/>
</dbReference>
<evidence type="ECO:0000313" key="4">
    <source>
        <dbReference type="Proteomes" id="UP000262621"/>
    </source>
</evidence>
<proteinExistence type="predicted"/>
<feature type="region of interest" description="Disordered" evidence="1">
    <location>
        <begin position="93"/>
        <end position="119"/>
    </location>
</feature>